<evidence type="ECO:0000256" key="5">
    <source>
        <dbReference type="ARBA" id="ARBA00023136"/>
    </source>
</evidence>
<organism evidence="10 11">
    <name type="scientific">Adineta ricciae</name>
    <name type="common">Rotifer</name>
    <dbReference type="NCBI Taxonomy" id="249248"/>
    <lineage>
        <taxon>Eukaryota</taxon>
        <taxon>Metazoa</taxon>
        <taxon>Spiralia</taxon>
        <taxon>Gnathifera</taxon>
        <taxon>Rotifera</taxon>
        <taxon>Eurotatoria</taxon>
        <taxon>Bdelloidea</taxon>
        <taxon>Adinetida</taxon>
        <taxon>Adinetidae</taxon>
        <taxon>Adineta</taxon>
    </lineage>
</organism>
<dbReference type="PANTHER" id="PTHR24243:SF233">
    <property type="entry name" value="THYROTROPIN-RELEASING HORMONE RECEPTOR"/>
    <property type="match status" value="1"/>
</dbReference>
<evidence type="ECO:0000256" key="1">
    <source>
        <dbReference type="ARBA" id="ARBA00004141"/>
    </source>
</evidence>
<evidence type="ECO:0000313" key="10">
    <source>
        <dbReference type="EMBL" id="CAF1122845.1"/>
    </source>
</evidence>
<feature type="transmembrane region" description="Helical" evidence="8">
    <location>
        <begin position="103"/>
        <end position="123"/>
    </location>
</feature>
<keyword evidence="4" id="KW-0297">G-protein coupled receptor</keyword>
<keyword evidence="5 8" id="KW-0472">Membrane</keyword>
<evidence type="ECO:0000256" key="2">
    <source>
        <dbReference type="ARBA" id="ARBA00022692"/>
    </source>
</evidence>
<gene>
    <name evidence="10" type="ORF">XAT740_LOCUS19476</name>
</gene>
<dbReference type="GO" id="GO:0004930">
    <property type="term" value="F:G protein-coupled receptor activity"/>
    <property type="evidence" value="ECO:0007669"/>
    <property type="project" value="UniProtKB-KW"/>
</dbReference>
<dbReference type="Gene3D" id="1.20.1070.10">
    <property type="entry name" value="Rhodopsin 7-helix transmembrane proteins"/>
    <property type="match status" value="1"/>
</dbReference>
<comment type="caution">
    <text evidence="10">The sequence shown here is derived from an EMBL/GenBank/DDBJ whole genome shotgun (WGS) entry which is preliminary data.</text>
</comment>
<feature type="transmembrane region" description="Helical" evidence="8">
    <location>
        <begin position="240"/>
        <end position="267"/>
    </location>
</feature>
<keyword evidence="11" id="KW-1185">Reference proteome</keyword>
<feature type="transmembrane region" description="Helical" evidence="8">
    <location>
        <begin position="287"/>
        <end position="305"/>
    </location>
</feature>
<keyword evidence="3 8" id="KW-1133">Transmembrane helix</keyword>
<keyword evidence="6" id="KW-0675">Receptor</keyword>
<protein>
    <recommendedName>
        <fullName evidence="9">G-protein coupled receptors family 1 profile domain-containing protein</fullName>
    </recommendedName>
</protein>
<evidence type="ECO:0000256" key="3">
    <source>
        <dbReference type="ARBA" id="ARBA00022989"/>
    </source>
</evidence>
<reference evidence="10" key="1">
    <citation type="submission" date="2021-02" db="EMBL/GenBank/DDBJ databases">
        <authorList>
            <person name="Nowell W R."/>
        </authorList>
    </citation>
    <scope>NUCLEOTIDE SEQUENCE</scope>
</reference>
<evidence type="ECO:0000259" key="9">
    <source>
        <dbReference type="PROSITE" id="PS50262"/>
    </source>
</evidence>
<dbReference type="PANTHER" id="PTHR24243">
    <property type="entry name" value="G-PROTEIN COUPLED RECEPTOR"/>
    <property type="match status" value="1"/>
</dbReference>
<dbReference type="GO" id="GO:0005886">
    <property type="term" value="C:plasma membrane"/>
    <property type="evidence" value="ECO:0007669"/>
    <property type="project" value="TreeGrafter"/>
</dbReference>
<feature type="transmembrane region" description="Helical" evidence="8">
    <location>
        <begin position="63"/>
        <end position="83"/>
    </location>
</feature>
<sequence length="322" mass="36632">MSSTSMNMTMDNITYLLATVKMRSILFTRYWCIGMFIVGLIGHTLNICVFTRRSLRFNPCVRYLLASAVAGYFIIFGILPVRLLQFGYNWSLFIPSEILCKTLTFLFSWFRILPCWFIALASLDRYLCSSSSVTLRRWSTLPVSSCLIFCVTVFIGITQIPILIFYTIHQDPMICLGQPNSFQKLNGIFLLIIWSLIPSLAMLIFGLLTIRNIQKSAQRAFDHDMINRRQKRIKHVDRQLVQITLVQSILFGTTSAAGAIGGMYNVIDSNLRKDPLSLAVQGLTGNVLSFIGLLSPCMSFYLCTLSSQLFRRELVHLLSVRQ</sequence>
<dbReference type="Pfam" id="PF00001">
    <property type="entry name" value="7tm_1"/>
    <property type="match status" value="1"/>
</dbReference>
<evidence type="ECO:0000256" key="7">
    <source>
        <dbReference type="ARBA" id="ARBA00023224"/>
    </source>
</evidence>
<dbReference type="Proteomes" id="UP000663828">
    <property type="component" value="Unassembled WGS sequence"/>
</dbReference>
<dbReference type="InterPro" id="IPR000276">
    <property type="entry name" value="GPCR_Rhodpsn"/>
</dbReference>
<comment type="subcellular location">
    <subcellularLocation>
        <location evidence="1">Membrane</location>
        <topology evidence="1">Multi-pass membrane protein</topology>
    </subcellularLocation>
</comment>
<feature type="transmembrane region" description="Helical" evidence="8">
    <location>
        <begin position="188"/>
        <end position="210"/>
    </location>
</feature>
<dbReference type="SUPFAM" id="SSF81321">
    <property type="entry name" value="Family A G protein-coupled receptor-like"/>
    <property type="match status" value="1"/>
</dbReference>
<feature type="transmembrane region" description="Helical" evidence="8">
    <location>
        <begin position="143"/>
        <end position="168"/>
    </location>
</feature>
<feature type="transmembrane region" description="Helical" evidence="8">
    <location>
        <begin position="28"/>
        <end position="51"/>
    </location>
</feature>
<evidence type="ECO:0000256" key="8">
    <source>
        <dbReference type="SAM" id="Phobius"/>
    </source>
</evidence>
<accession>A0A814QQI5</accession>
<evidence type="ECO:0000256" key="6">
    <source>
        <dbReference type="ARBA" id="ARBA00023170"/>
    </source>
</evidence>
<keyword evidence="7" id="KW-0807">Transducer</keyword>
<dbReference type="InterPro" id="IPR017452">
    <property type="entry name" value="GPCR_Rhodpsn_7TM"/>
</dbReference>
<evidence type="ECO:0000313" key="11">
    <source>
        <dbReference type="Proteomes" id="UP000663828"/>
    </source>
</evidence>
<keyword evidence="2 8" id="KW-0812">Transmembrane</keyword>
<dbReference type="AlphaFoldDB" id="A0A814QQI5"/>
<dbReference type="EMBL" id="CAJNOR010001328">
    <property type="protein sequence ID" value="CAF1122845.1"/>
    <property type="molecule type" value="Genomic_DNA"/>
</dbReference>
<evidence type="ECO:0000256" key="4">
    <source>
        <dbReference type="ARBA" id="ARBA00023040"/>
    </source>
</evidence>
<dbReference type="PROSITE" id="PS50262">
    <property type="entry name" value="G_PROTEIN_RECEP_F1_2"/>
    <property type="match status" value="1"/>
</dbReference>
<proteinExistence type="predicted"/>
<name>A0A814QQI5_ADIRI</name>
<feature type="domain" description="G-protein coupled receptors family 1 profile" evidence="9">
    <location>
        <begin position="42"/>
        <end position="251"/>
    </location>
</feature>